<accession>A0A1A0MAF7</accession>
<evidence type="ECO:0000256" key="6">
    <source>
        <dbReference type="ARBA" id="ARBA00023136"/>
    </source>
</evidence>
<keyword evidence="6 8" id="KW-0472">Membrane</keyword>
<dbReference type="EMBL" id="LZSF01000230">
    <property type="protein sequence ID" value="OBA81803.1"/>
    <property type="molecule type" value="Genomic_DNA"/>
</dbReference>
<evidence type="ECO:0000256" key="7">
    <source>
        <dbReference type="SAM" id="MobiDB-lite"/>
    </source>
</evidence>
<protein>
    <recommendedName>
        <fullName evidence="11">MmpS family membrane protein</fullName>
    </recommendedName>
</protein>
<evidence type="ECO:0008006" key="11">
    <source>
        <dbReference type="Google" id="ProtNLM"/>
    </source>
</evidence>
<comment type="subcellular location">
    <subcellularLocation>
        <location evidence="1">Cell membrane</location>
    </subcellularLocation>
</comment>
<evidence type="ECO:0000256" key="8">
    <source>
        <dbReference type="SAM" id="Phobius"/>
    </source>
</evidence>
<dbReference type="InterPro" id="IPR038468">
    <property type="entry name" value="MmpS_C"/>
</dbReference>
<keyword evidence="4 8" id="KW-0812">Transmembrane</keyword>
<evidence type="ECO:0000256" key="2">
    <source>
        <dbReference type="ARBA" id="ARBA00007531"/>
    </source>
</evidence>
<feature type="region of interest" description="Disordered" evidence="7">
    <location>
        <begin position="77"/>
        <end position="125"/>
    </location>
</feature>
<sequence length="222" mass="22962">MGMTGSRDDGLDATKKLPAMPTAGYQTDAFTDPYGVTAPPKVRRHKWLFPLAGAVLILALCSVIALVIVNSSEQQTLVAPPPLPVPTQDPMSSSTTVTTTTTPESSEPSEAVSPPAAAAPPDAESGDTEAVLYAVIGKGRAVSITYVDTGGVLQTEFNVPLPWTKEVQLNRPAARSASVSIVNAGRGIACTISVDGTQIQQREGAGLTVCRQAGKRGRGHGA</sequence>
<comment type="similarity">
    <text evidence="2">Belongs to the MmpS family.</text>
</comment>
<evidence type="ECO:0000256" key="3">
    <source>
        <dbReference type="ARBA" id="ARBA00022475"/>
    </source>
</evidence>
<dbReference type="Proteomes" id="UP000093962">
    <property type="component" value="Unassembled WGS sequence"/>
</dbReference>
<evidence type="ECO:0000313" key="10">
    <source>
        <dbReference type="Proteomes" id="UP000093962"/>
    </source>
</evidence>
<proteinExistence type="inferred from homology"/>
<organism evidence="9 10">
    <name type="scientific">Mycolicibacterium mucogenicum</name>
    <name type="common">Mycobacterium mucogenicum</name>
    <dbReference type="NCBI Taxonomy" id="56689"/>
    <lineage>
        <taxon>Bacteria</taxon>
        <taxon>Bacillati</taxon>
        <taxon>Actinomycetota</taxon>
        <taxon>Actinomycetes</taxon>
        <taxon>Mycobacteriales</taxon>
        <taxon>Mycobacteriaceae</taxon>
        <taxon>Mycolicibacterium</taxon>
    </lineage>
</organism>
<reference evidence="9 10" key="1">
    <citation type="submission" date="2016-06" db="EMBL/GenBank/DDBJ databases">
        <authorList>
            <person name="Kjaerup R.B."/>
            <person name="Dalgaard T.S."/>
            <person name="Juul-Madsen H.R."/>
        </authorList>
    </citation>
    <scope>NUCLEOTIDE SEQUENCE [LARGE SCALE GENOMIC DNA]</scope>
    <source>
        <strain evidence="9 10">1199456.5</strain>
    </source>
</reference>
<dbReference type="GO" id="GO:0005886">
    <property type="term" value="C:plasma membrane"/>
    <property type="evidence" value="ECO:0007669"/>
    <property type="project" value="UniProtKB-SubCell"/>
</dbReference>
<dbReference type="AlphaFoldDB" id="A0A1A0MAF7"/>
<dbReference type="Gene3D" id="2.60.40.2880">
    <property type="entry name" value="MmpS1-5, C-terminal soluble domain"/>
    <property type="match status" value="1"/>
</dbReference>
<evidence type="ECO:0000256" key="4">
    <source>
        <dbReference type="ARBA" id="ARBA00022692"/>
    </source>
</evidence>
<name>A0A1A0MAF7_MYCMU</name>
<keyword evidence="5 8" id="KW-1133">Transmembrane helix</keyword>
<evidence type="ECO:0000256" key="1">
    <source>
        <dbReference type="ARBA" id="ARBA00004236"/>
    </source>
</evidence>
<evidence type="ECO:0000313" key="9">
    <source>
        <dbReference type="EMBL" id="OBA81803.1"/>
    </source>
</evidence>
<gene>
    <name evidence="9" type="ORF">A5642_28205</name>
</gene>
<dbReference type="InterPro" id="IPR008693">
    <property type="entry name" value="MmpS"/>
</dbReference>
<dbReference type="Pfam" id="PF05423">
    <property type="entry name" value="Mycobact_memb"/>
    <property type="match status" value="1"/>
</dbReference>
<feature type="compositionally biased region" description="Low complexity" evidence="7">
    <location>
        <begin position="88"/>
        <end position="123"/>
    </location>
</feature>
<comment type="caution">
    <text evidence="9">The sequence shown here is derived from an EMBL/GenBank/DDBJ whole genome shotgun (WGS) entry which is preliminary data.</text>
</comment>
<evidence type="ECO:0000256" key="5">
    <source>
        <dbReference type="ARBA" id="ARBA00022989"/>
    </source>
</evidence>
<feature type="transmembrane region" description="Helical" evidence="8">
    <location>
        <begin position="47"/>
        <end position="69"/>
    </location>
</feature>
<keyword evidence="3" id="KW-1003">Cell membrane</keyword>